<sequence>MTENKTLSIWEQDGSVIIQRMNECIQLNLAYQDAYRQTRLEMIETNARRQFNFSEVQIFGNMNLFTQRLDYLTRVLRTLEQYSVLRE</sequence>
<comment type="caution">
    <text evidence="2">The sequence shown here is derived from an EMBL/GenBank/DDBJ whole genome shotgun (WGS) entry which is preliminary data.</text>
</comment>
<dbReference type="AlphaFoldDB" id="A0A448XS32"/>
<dbReference type="InterPro" id="IPR013594">
    <property type="entry name" value="Dynein_heavy_tail"/>
</dbReference>
<organism evidence="2 3">
    <name type="scientific">Protopolystoma xenopodis</name>
    <dbReference type="NCBI Taxonomy" id="117903"/>
    <lineage>
        <taxon>Eukaryota</taxon>
        <taxon>Metazoa</taxon>
        <taxon>Spiralia</taxon>
        <taxon>Lophotrochozoa</taxon>
        <taxon>Platyhelminthes</taxon>
        <taxon>Monogenea</taxon>
        <taxon>Polyopisthocotylea</taxon>
        <taxon>Polystomatidea</taxon>
        <taxon>Polystomatidae</taxon>
        <taxon>Protopolystoma</taxon>
    </lineage>
</organism>
<evidence type="ECO:0000313" key="2">
    <source>
        <dbReference type="EMBL" id="VEL43583.1"/>
    </source>
</evidence>
<reference evidence="2" key="1">
    <citation type="submission" date="2018-11" db="EMBL/GenBank/DDBJ databases">
        <authorList>
            <consortium name="Pathogen Informatics"/>
        </authorList>
    </citation>
    <scope>NUCLEOTIDE SEQUENCE</scope>
</reference>
<keyword evidence="3" id="KW-1185">Reference proteome</keyword>
<feature type="domain" description="Dynein heavy chain tail" evidence="1">
    <location>
        <begin position="6"/>
        <end position="85"/>
    </location>
</feature>
<proteinExistence type="predicted"/>
<dbReference type="Proteomes" id="UP000784294">
    <property type="component" value="Unassembled WGS sequence"/>
</dbReference>
<name>A0A448XS32_9PLAT</name>
<evidence type="ECO:0000313" key="3">
    <source>
        <dbReference type="Proteomes" id="UP000784294"/>
    </source>
</evidence>
<dbReference type="OrthoDB" id="286107at2759"/>
<feature type="non-terminal residue" evidence="2">
    <location>
        <position position="87"/>
    </location>
</feature>
<dbReference type="EMBL" id="CAAALY010282947">
    <property type="protein sequence ID" value="VEL43583.1"/>
    <property type="molecule type" value="Genomic_DNA"/>
</dbReference>
<protein>
    <recommendedName>
        <fullName evidence="1">Dynein heavy chain tail domain-containing protein</fullName>
    </recommendedName>
</protein>
<dbReference type="Pfam" id="PF08385">
    <property type="entry name" value="DHC_N1"/>
    <property type="match status" value="1"/>
</dbReference>
<gene>
    <name evidence="2" type="ORF">PXEA_LOCUS37023</name>
</gene>
<accession>A0A448XS32</accession>
<evidence type="ECO:0000259" key="1">
    <source>
        <dbReference type="Pfam" id="PF08385"/>
    </source>
</evidence>